<accession>A0A067MEL8</accession>
<feature type="domain" description="F-box" evidence="2">
    <location>
        <begin position="83"/>
        <end position="132"/>
    </location>
</feature>
<evidence type="ECO:0000313" key="3">
    <source>
        <dbReference type="EMBL" id="KDQ13984.1"/>
    </source>
</evidence>
<organism evidence="3 4">
    <name type="scientific">Botryobasidium botryosum (strain FD-172 SS1)</name>
    <dbReference type="NCBI Taxonomy" id="930990"/>
    <lineage>
        <taxon>Eukaryota</taxon>
        <taxon>Fungi</taxon>
        <taxon>Dikarya</taxon>
        <taxon>Basidiomycota</taxon>
        <taxon>Agaricomycotina</taxon>
        <taxon>Agaricomycetes</taxon>
        <taxon>Cantharellales</taxon>
        <taxon>Botryobasidiaceae</taxon>
        <taxon>Botryobasidium</taxon>
    </lineage>
</organism>
<dbReference type="Gene3D" id="1.20.1280.50">
    <property type="match status" value="1"/>
</dbReference>
<proteinExistence type="predicted"/>
<dbReference type="InterPro" id="IPR036047">
    <property type="entry name" value="F-box-like_dom_sf"/>
</dbReference>
<dbReference type="PANTHER" id="PTHR38926">
    <property type="entry name" value="F-BOX DOMAIN CONTAINING PROTEIN, EXPRESSED"/>
    <property type="match status" value="1"/>
</dbReference>
<sequence length="541" mass="60056">MEATVSQVLQLTSELAHKLALEKHRQTCTSSEPTETLQSSGLKGHEVKLLSEIRDRVVNALHEHTERQISELKQSINQLTPIYRLPNEVFLHLFKLAHYLNPQERAAWKISQVSRAWRQIALNTPQLWSRIDVLNETFVEACIARSADVPLEMKLEEPLRSSQPKNVAYHITRAQEAAAEGCVATLLSHAHRWRSLSLERVAWHTFSPLLQTPAPLLEELSLSHFPIGDLSSLEESWPRLRSLSLKHTFIPLTSPIYAGLVELRLHSVKTAVKPCHLLEALKGSPLLEVLDLKELRIEPLTNPHPPPVRLSHLRLVKIWHMQSQHAQSIFSSIHAPPSLRIRCAQRFPMGGHLGGLLPSSDSLQETLPSLSCIKEMRFVLLEYGELVLHGNAGSTPLLYLKCLLKKKKDAAAIFRSLGHELPLPNLEDLTIRGPVGAIVGADDFASVLGGLSSLRCLRLKACCPVFLSALVVSTSHRVCPSMESLTIMDSGIDEQVLISLVASRVAWDKSALKELSLSRCVGVGQATVLKLRSMVGAVVEI</sequence>
<dbReference type="InParanoid" id="A0A067MEL8"/>
<name>A0A067MEL8_BOTB1</name>
<dbReference type="HOGENOM" id="CLU_024199_1_0_1"/>
<dbReference type="Pfam" id="PF12937">
    <property type="entry name" value="F-box-like"/>
    <property type="match status" value="1"/>
</dbReference>
<dbReference type="PANTHER" id="PTHR38926:SF5">
    <property type="entry name" value="F-BOX AND LEUCINE-RICH REPEAT PROTEIN 6"/>
    <property type="match status" value="1"/>
</dbReference>
<dbReference type="EMBL" id="KL198040">
    <property type="protein sequence ID" value="KDQ13984.1"/>
    <property type="molecule type" value="Genomic_DNA"/>
</dbReference>
<dbReference type="OrthoDB" id="3181669at2759"/>
<evidence type="ECO:0000259" key="2">
    <source>
        <dbReference type="Pfam" id="PF12937"/>
    </source>
</evidence>
<dbReference type="AlphaFoldDB" id="A0A067MEL8"/>
<evidence type="ECO:0000256" key="1">
    <source>
        <dbReference type="SAM" id="MobiDB-lite"/>
    </source>
</evidence>
<keyword evidence="4" id="KW-1185">Reference proteome</keyword>
<dbReference type="SUPFAM" id="SSF52047">
    <property type="entry name" value="RNI-like"/>
    <property type="match status" value="1"/>
</dbReference>
<dbReference type="SUPFAM" id="SSF81383">
    <property type="entry name" value="F-box domain"/>
    <property type="match status" value="1"/>
</dbReference>
<feature type="compositionally biased region" description="Polar residues" evidence="1">
    <location>
        <begin position="27"/>
        <end position="41"/>
    </location>
</feature>
<dbReference type="Proteomes" id="UP000027195">
    <property type="component" value="Unassembled WGS sequence"/>
</dbReference>
<dbReference type="STRING" id="930990.A0A067MEL8"/>
<dbReference type="InterPro" id="IPR032675">
    <property type="entry name" value="LRR_dom_sf"/>
</dbReference>
<gene>
    <name evidence="3" type="ORF">BOTBODRAFT_175112</name>
</gene>
<dbReference type="InterPro" id="IPR001810">
    <property type="entry name" value="F-box_dom"/>
</dbReference>
<protein>
    <recommendedName>
        <fullName evidence="2">F-box domain-containing protein</fullName>
    </recommendedName>
</protein>
<evidence type="ECO:0000313" key="4">
    <source>
        <dbReference type="Proteomes" id="UP000027195"/>
    </source>
</evidence>
<dbReference type="Gene3D" id="3.80.10.10">
    <property type="entry name" value="Ribonuclease Inhibitor"/>
    <property type="match status" value="2"/>
</dbReference>
<reference evidence="4" key="1">
    <citation type="journal article" date="2014" name="Proc. Natl. Acad. Sci. U.S.A.">
        <title>Extensive sampling of basidiomycete genomes demonstrates inadequacy of the white-rot/brown-rot paradigm for wood decay fungi.</title>
        <authorList>
            <person name="Riley R."/>
            <person name="Salamov A.A."/>
            <person name="Brown D.W."/>
            <person name="Nagy L.G."/>
            <person name="Floudas D."/>
            <person name="Held B.W."/>
            <person name="Levasseur A."/>
            <person name="Lombard V."/>
            <person name="Morin E."/>
            <person name="Otillar R."/>
            <person name="Lindquist E.A."/>
            <person name="Sun H."/>
            <person name="LaButti K.M."/>
            <person name="Schmutz J."/>
            <person name="Jabbour D."/>
            <person name="Luo H."/>
            <person name="Baker S.E."/>
            <person name="Pisabarro A.G."/>
            <person name="Walton J.D."/>
            <person name="Blanchette R.A."/>
            <person name="Henrissat B."/>
            <person name="Martin F."/>
            <person name="Cullen D."/>
            <person name="Hibbett D.S."/>
            <person name="Grigoriev I.V."/>
        </authorList>
    </citation>
    <scope>NUCLEOTIDE SEQUENCE [LARGE SCALE GENOMIC DNA]</scope>
    <source>
        <strain evidence="4">FD-172 SS1</strain>
    </source>
</reference>
<feature type="region of interest" description="Disordered" evidence="1">
    <location>
        <begin position="24"/>
        <end position="43"/>
    </location>
</feature>